<gene>
    <name evidence="3" type="ORF">MCOR_43047</name>
</gene>
<keyword evidence="2" id="KW-0472">Membrane</keyword>
<organism evidence="3 4">
    <name type="scientific">Mytilus coruscus</name>
    <name type="common">Sea mussel</name>
    <dbReference type="NCBI Taxonomy" id="42192"/>
    <lineage>
        <taxon>Eukaryota</taxon>
        <taxon>Metazoa</taxon>
        <taxon>Spiralia</taxon>
        <taxon>Lophotrochozoa</taxon>
        <taxon>Mollusca</taxon>
        <taxon>Bivalvia</taxon>
        <taxon>Autobranchia</taxon>
        <taxon>Pteriomorphia</taxon>
        <taxon>Mytilida</taxon>
        <taxon>Mytiloidea</taxon>
        <taxon>Mytilidae</taxon>
        <taxon>Mytilinae</taxon>
        <taxon>Mytilus</taxon>
    </lineage>
</organism>
<keyword evidence="4" id="KW-1185">Reference proteome</keyword>
<reference evidence="3 4" key="1">
    <citation type="submission" date="2020-06" db="EMBL/GenBank/DDBJ databases">
        <authorList>
            <person name="Li R."/>
            <person name="Bekaert M."/>
        </authorList>
    </citation>
    <scope>NUCLEOTIDE SEQUENCE [LARGE SCALE GENOMIC DNA]</scope>
    <source>
        <strain evidence="4">wild</strain>
    </source>
</reference>
<feature type="transmembrane region" description="Helical" evidence="2">
    <location>
        <begin position="6"/>
        <end position="29"/>
    </location>
</feature>
<evidence type="ECO:0000256" key="1">
    <source>
        <dbReference type="SAM" id="MobiDB-lite"/>
    </source>
</evidence>
<evidence type="ECO:0000256" key="2">
    <source>
        <dbReference type="SAM" id="Phobius"/>
    </source>
</evidence>
<sequence>MDDFILFVIIVAIGLHIFLTFLIIGYICYKDCTCTFPKCRKTTREDEIERTSESDDTEQEIYLSESSEQSPTQRETPRVNVYFTNRWVSSLANRIHNYVRRHSTEDPERTPTIIVTGIVDTEDDDDDALPCYNEALSLEIHSTKPVDFPPSYEEIFLKLQQTKL</sequence>
<dbReference type="Proteomes" id="UP000507470">
    <property type="component" value="Unassembled WGS sequence"/>
</dbReference>
<evidence type="ECO:0000313" key="4">
    <source>
        <dbReference type="Proteomes" id="UP000507470"/>
    </source>
</evidence>
<feature type="compositionally biased region" description="Polar residues" evidence="1">
    <location>
        <begin position="64"/>
        <end position="74"/>
    </location>
</feature>
<dbReference type="EMBL" id="CACVKT020007648">
    <property type="protein sequence ID" value="CAC5409807.1"/>
    <property type="molecule type" value="Genomic_DNA"/>
</dbReference>
<keyword evidence="2" id="KW-0812">Transmembrane</keyword>
<feature type="region of interest" description="Disordered" evidence="1">
    <location>
        <begin position="45"/>
        <end position="76"/>
    </location>
</feature>
<keyword evidence="2" id="KW-1133">Transmembrane helix</keyword>
<evidence type="ECO:0000313" key="3">
    <source>
        <dbReference type="EMBL" id="CAC5409807.1"/>
    </source>
</evidence>
<proteinExistence type="predicted"/>
<dbReference type="AlphaFoldDB" id="A0A6J8DPY7"/>
<accession>A0A6J8DPY7</accession>
<name>A0A6J8DPY7_MYTCO</name>
<dbReference type="OrthoDB" id="10342129at2759"/>
<protein>
    <submittedName>
        <fullName evidence="3">Uncharacterized protein</fullName>
    </submittedName>
</protein>